<gene>
    <name evidence="2" type="ORF">CWS20_08555</name>
</gene>
<dbReference type="Proteomes" id="UP000233343">
    <property type="component" value="Unassembled WGS sequence"/>
</dbReference>
<evidence type="ECO:0000313" key="3">
    <source>
        <dbReference type="Proteomes" id="UP000233343"/>
    </source>
</evidence>
<protein>
    <submittedName>
        <fullName evidence="2">Uncharacterized protein</fullName>
    </submittedName>
</protein>
<name>A0A2N0ZIH0_9BACI</name>
<reference evidence="2 3" key="1">
    <citation type="journal article" date="2010" name="Int. J. Syst. Evol. Microbiol.">
        <title>Bacillus horneckiae sp. nov., isolated from a spacecraft-assembly clean room.</title>
        <authorList>
            <person name="Vaishampayan P."/>
            <person name="Probst A."/>
            <person name="Krishnamurthi S."/>
            <person name="Ghosh S."/>
            <person name="Osman S."/>
            <person name="McDowall A."/>
            <person name="Ruckmani A."/>
            <person name="Mayilraj S."/>
            <person name="Venkateswaran K."/>
        </authorList>
    </citation>
    <scope>NUCLEOTIDE SEQUENCE [LARGE SCALE GENOMIC DNA]</scope>
    <source>
        <strain evidence="3">1PO1SC</strain>
    </source>
</reference>
<keyword evidence="1" id="KW-0472">Membrane</keyword>
<dbReference type="EMBL" id="PISD01000016">
    <property type="protein sequence ID" value="PKG29315.1"/>
    <property type="molecule type" value="Genomic_DNA"/>
</dbReference>
<comment type="caution">
    <text evidence="2">The sequence shown here is derived from an EMBL/GenBank/DDBJ whole genome shotgun (WGS) entry which is preliminary data.</text>
</comment>
<dbReference type="AlphaFoldDB" id="A0A2N0ZIH0"/>
<feature type="transmembrane region" description="Helical" evidence="1">
    <location>
        <begin position="23"/>
        <end position="47"/>
    </location>
</feature>
<keyword evidence="3" id="KW-1185">Reference proteome</keyword>
<organism evidence="2 3">
    <name type="scientific">Cytobacillus horneckiae</name>
    <dbReference type="NCBI Taxonomy" id="549687"/>
    <lineage>
        <taxon>Bacteria</taxon>
        <taxon>Bacillati</taxon>
        <taxon>Bacillota</taxon>
        <taxon>Bacilli</taxon>
        <taxon>Bacillales</taxon>
        <taxon>Bacillaceae</taxon>
        <taxon>Cytobacillus</taxon>
    </lineage>
</organism>
<feature type="transmembrane region" description="Helical" evidence="1">
    <location>
        <begin position="69"/>
        <end position="88"/>
    </location>
</feature>
<accession>A0A2N0ZIH0</accession>
<proteinExistence type="predicted"/>
<keyword evidence="1" id="KW-0812">Transmembrane</keyword>
<sequence length="92" mass="11008">MQMQSQTSQNTEIVTKREISTRIFLNMYGLLTFIGWMLSIFTIPVSVNEHMEFFYNKELILKTNEIKDFLVFLFCSALIYFSVVNVYFKRKK</sequence>
<dbReference type="RefSeq" id="WP_066198216.1">
    <property type="nucleotide sequence ID" value="NZ_JAFDQP010000004.1"/>
</dbReference>
<evidence type="ECO:0000313" key="2">
    <source>
        <dbReference type="EMBL" id="PKG29315.1"/>
    </source>
</evidence>
<keyword evidence="1" id="KW-1133">Transmembrane helix</keyword>
<evidence type="ECO:0000256" key="1">
    <source>
        <dbReference type="SAM" id="Phobius"/>
    </source>
</evidence>